<feature type="domain" description="TRNA-binding" evidence="4">
    <location>
        <begin position="7"/>
        <end position="110"/>
    </location>
</feature>
<gene>
    <name evidence="5" type="ORF">SanaruYs_14280</name>
</gene>
<name>A0A401U8I2_9BACT</name>
<dbReference type="NCBIfam" id="NF007494">
    <property type="entry name" value="PRK10089.1-3"/>
    <property type="match status" value="1"/>
</dbReference>
<dbReference type="AlphaFoldDB" id="A0A401U8I2"/>
<dbReference type="Proteomes" id="UP000288227">
    <property type="component" value="Unassembled WGS sequence"/>
</dbReference>
<reference evidence="5 6" key="1">
    <citation type="submission" date="2018-11" db="EMBL/GenBank/DDBJ databases">
        <title>Chryseotalea sanarue gen. nov., sp., nov., a member of the family Cytophagaceae, isolated from a brackish lake in Hamamatsu Japan.</title>
        <authorList>
            <person name="Maejima Y."/>
            <person name="Iino T."/>
            <person name="Muraguchi Y."/>
            <person name="Fukuda K."/>
            <person name="Ohkuma M."/>
            <person name="Moriuchi R."/>
            <person name="Dohra H."/>
            <person name="Kimbara K."/>
            <person name="Shintani M."/>
        </authorList>
    </citation>
    <scope>NUCLEOTIDE SEQUENCE [LARGE SCALE GENOMIC DNA]</scope>
    <source>
        <strain evidence="5 6">Ys</strain>
    </source>
</reference>
<protein>
    <submittedName>
        <fullName evidence="5">tRNA-binding protein</fullName>
    </submittedName>
</protein>
<dbReference type="Pfam" id="PF01588">
    <property type="entry name" value="tRNA_bind"/>
    <property type="match status" value="1"/>
</dbReference>
<dbReference type="PROSITE" id="PS50886">
    <property type="entry name" value="TRBD"/>
    <property type="match status" value="1"/>
</dbReference>
<sequence>MMIEWADFERVALHIGTVVKAEIFEGARKPSIKVWVDLGDLGIKKSSAQITQHYQPETLVGKQVVCVCNFPPKQIGNFISEVLVTGFPDQNGHVVLSTVDKPVPNGMRLF</sequence>
<dbReference type="NCBIfam" id="TIGR02222">
    <property type="entry name" value="chap_CsaA"/>
    <property type="match status" value="1"/>
</dbReference>
<proteinExistence type="predicted"/>
<dbReference type="InterPro" id="IPR008231">
    <property type="entry name" value="CsaA"/>
</dbReference>
<dbReference type="InterPro" id="IPR051270">
    <property type="entry name" value="Tyrosine-tRNA_ligase_regulator"/>
</dbReference>
<comment type="caution">
    <text evidence="5">The sequence shown here is derived from an EMBL/GenBank/DDBJ whole genome shotgun (WGS) entry which is preliminary data.</text>
</comment>
<dbReference type="Gene3D" id="2.40.50.140">
    <property type="entry name" value="Nucleic acid-binding proteins"/>
    <property type="match status" value="1"/>
</dbReference>
<dbReference type="CDD" id="cd02798">
    <property type="entry name" value="tRNA_bind_CsaA"/>
    <property type="match status" value="1"/>
</dbReference>
<evidence type="ECO:0000256" key="3">
    <source>
        <dbReference type="PROSITE-ProRule" id="PRU00209"/>
    </source>
</evidence>
<evidence type="ECO:0000313" key="6">
    <source>
        <dbReference type="Proteomes" id="UP000288227"/>
    </source>
</evidence>
<dbReference type="InterPro" id="IPR002547">
    <property type="entry name" value="tRNA-bd_dom"/>
</dbReference>
<keyword evidence="6" id="KW-1185">Reference proteome</keyword>
<dbReference type="GO" id="GO:0000049">
    <property type="term" value="F:tRNA binding"/>
    <property type="evidence" value="ECO:0007669"/>
    <property type="project" value="UniProtKB-UniRule"/>
</dbReference>
<evidence type="ECO:0000313" key="5">
    <source>
        <dbReference type="EMBL" id="GCC51208.1"/>
    </source>
</evidence>
<evidence type="ECO:0000256" key="2">
    <source>
        <dbReference type="ARBA" id="ARBA00022884"/>
    </source>
</evidence>
<dbReference type="PANTHER" id="PTHR11586:SF37">
    <property type="entry name" value="TRNA-BINDING DOMAIN-CONTAINING PROTEIN"/>
    <property type="match status" value="1"/>
</dbReference>
<accession>A0A401U8I2</accession>
<evidence type="ECO:0000259" key="4">
    <source>
        <dbReference type="PROSITE" id="PS50886"/>
    </source>
</evidence>
<keyword evidence="2 3" id="KW-0694">RNA-binding</keyword>
<dbReference type="NCBIfam" id="NF007495">
    <property type="entry name" value="PRK10089.1-4"/>
    <property type="match status" value="1"/>
</dbReference>
<dbReference type="InterPro" id="IPR012340">
    <property type="entry name" value="NA-bd_OB-fold"/>
</dbReference>
<keyword evidence="1 3" id="KW-0820">tRNA-binding</keyword>
<dbReference type="SUPFAM" id="SSF50249">
    <property type="entry name" value="Nucleic acid-binding proteins"/>
    <property type="match status" value="1"/>
</dbReference>
<organism evidence="5 6">
    <name type="scientific">Chryseotalea sanaruensis</name>
    <dbReference type="NCBI Taxonomy" id="2482724"/>
    <lineage>
        <taxon>Bacteria</taxon>
        <taxon>Pseudomonadati</taxon>
        <taxon>Bacteroidota</taxon>
        <taxon>Cytophagia</taxon>
        <taxon>Cytophagales</taxon>
        <taxon>Chryseotaleaceae</taxon>
        <taxon>Chryseotalea</taxon>
    </lineage>
</organism>
<dbReference type="EMBL" id="BHXQ01000002">
    <property type="protein sequence ID" value="GCC51208.1"/>
    <property type="molecule type" value="Genomic_DNA"/>
</dbReference>
<dbReference type="PANTHER" id="PTHR11586">
    <property type="entry name" value="TRNA-AMINOACYLATION COFACTOR ARC1 FAMILY MEMBER"/>
    <property type="match status" value="1"/>
</dbReference>
<evidence type="ECO:0000256" key="1">
    <source>
        <dbReference type="ARBA" id="ARBA00022555"/>
    </source>
</evidence>
<dbReference type="FunFam" id="2.40.50.140:FF:000165">
    <property type="entry name" value="Chaperone CsaA"/>
    <property type="match status" value="1"/>
</dbReference>